<feature type="region of interest" description="Disordered" evidence="1">
    <location>
        <begin position="312"/>
        <end position="338"/>
    </location>
</feature>
<comment type="caution">
    <text evidence="2">The sequence shown here is derived from an EMBL/GenBank/DDBJ whole genome shotgun (WGS) entry which is preliminary data.</text>
</comment>
<dbReference type="EMBL" id="JAUEPS010000024">
    <property type="protein sequence ID" value="KAK0455615.1"/>
    <property type="molecule type" value="Genomic_DNA"/>
</dbReference>
<gene>
    <name evidence="2" type="ORF">EV420DRAFT_1644401</name>
</gene>
<organism evidence="2 3">
    <name type="scientific">Armillaria tabescens</name>
    <name type="common">Ringless honey mushroom</name>
    <name type="synonym">Agaricus tabescens</name>
    <dbReference type="NCBI Taxonomy" id="1929756"/>
    <lineage>
        <taxon>Eukaryota</taxon>
        <taxon>Fungi</taxon>
        <taxon>Dikarya</taxon>
        <taxon>Basidiomycota</taxon>
        <taxon>Agaricomycotina</taxon>
        <taxon>Agaricomycetes</taxon>
        <taxon>Agaricomycetidae</taxon>
        <taxon>Agaricales</taxon>
        <taxon>Marasmiineae</taxon>
        <taxon>Physalacriaceae</taxon>
        <taxon>Desarmillaria</taxon>
    </lineage>
</organism>
<dbReference type="Proteomes" id="UP001175211">
    <property type="component" value="Unassembled WGS sequence"/>
</dbReference>
<protein>
    <recommendedName>
        <fullName evidence="4">F-box domain-containing protein</fullName>
    </recommendedName>
</protein>
<evidence type="ECO:0008006" key="4">
    <source>
        <dbReference type="Google" id="ProtNLM"/>
    </source>
</evidence>
<dbReference type="AlphaFoldDB" id="A0AA39N393"/>
<proteinExistence type="predicted"/>
<evidence type="ECO:0000313" key="3">
    <source>
        <dbReference type="Proteomes" id="UP001175211"/>
    </source>
</evidence>
<dbReference type="RefSeq" id="XP_060329125.1">
    <property type="nucleotide sequence ID" value="XM_060477640.1"/>
</dbReference>
<sequence>MIHGILGGTRIMNQPSFPQLMARLGPLRLTLGHLSWSDLNDEARRALSIHDFRNIKFEWSAFPSIVDLGDLLSGSAELETLILGRLEIEDASIPLHPRHQRGPSVERLRLHALNAESSIFTTIVDSRVSPVSFDKLRALDVTISNAEELIALQNVLKTSNTLETLTVSHIHYNSHSRPLPRPRLNLKNLLHLNLELHDFHNHMYPIVHTDLFEWWCTVWTKAKVISMKELSIKTSFKSDWNEDYDVTVWAKIAVALSRPVWVLLPKLFITIDASNQEIGQELYRYKDAVQRAMDGSSVDVWIEVDYPQDYYEPDEAMYPGSEEEQEEEDVGYSDLDDW</sequence>
<accession>A0AA39N393</accession>
<dbReference type="SUPFAM" id="SSF52047">
    <property type="entry name" value="RNI-like"/>
    <property type="match status" value="1"/>
</dbReference>
<reference evidence="2" key="1">
    <citation type="submission" date="2023-06" db="EMBL/GenBank/DDBJ databases">
        <authorList>
            <consortium name="Lawrence Berkeley National Laboratory"/>
            <person name="Ahrendt S."/>
            <person name="Sahu N."/>
            <person name="Indic B."/>
            <person name="Wong-Bajracharya J."/>
            <person name="Merenyi Z."/>
            <person name="Ke H.-M."/>
            <person name="Monk M."/>
            <person name="Kocsube S."/>
            <person name="Drula E."/>
            <person name="Lipzen A."/>
            <person name="Balint B."/>
            <person name="Henrissat B."/>
            <person name="Andreopoulos B."/>
            <person name="Martin F.M."/>
            <person name="Harder C.B."/>
            <person name="Rigling D."/>
            <person name="Ford K.L."/>
            <person name="Foster G.D."/>
            <person name="Pangilinan J."/>
            <person name="Papanicolaou A."/>
            <person name="Barry K."/>
            <person name="LaButti K."/>
            <person name="Viragh M."/>
            <person name="Koriabine M."/>
            <person name="Yan M."/>
            <person name="Riley R."/>
            <person name="Champramary S."/>
            <person name="Plett K.L."/>
            <person name="Tsai I.J."/>
            <person name="Slot J."/>
            <person name="Sipos G."/>
            <person name="Plett J."/>
            <person name="Nagy L.G."/>
            <person name="Grigoriev I.V."/>
        </authorList>
    </citation>
    <scope>NUCLEOTIDE SEQUENCE</scope>
    <source>
        <strain evidence="2">CCBAS 213</strain>
    </source>
</reference>
<evidence type="ECO:0000256" key="1">
    <source>
        <dbReference type="SAM" id="MobiDB-lite"/>
    </source>
</evidence>
<keyword evidence="3" id="KW-1185">Reference proteome</keyword>
<name>A0AA39N393_ARMTA</name>
<evidence type="ECO:0000313" key="2">
    <source>
        <dbReference type="EMBL" id="KAK0455615.1"/>
    </source>
</evidence>
<dbReference type="GeneID" id="85361188"/>